<organism evidence="2 3">
    <name type="scientific">Mint virus 2</name>
    <dbReference type="NCBI Taxonomy" id="312998"/>
    <lineage>
        <taxon>Viruses</taxon>
        <taxon>Riboviria</taxon>
        <taxon>Orthornavirae</taxon>
        <taxon>Kitrinoviricota</taxon>
        <taxon>Alsuviricetes</taxon>
        <taxon>Tymovirales</taxon>
        <taxon>Betaflexiviridae</taxon>
        <taxon>Trivirinae</taxon>
        <taxon>Vitivirus</taxon>
        <taxon>Vitivirus duomenthae</taxon>
    </lineage>
</organism>
<evidence type="ECO:0000313" key="3">
    <source>
        <dbReference type="Proteomes" id="UP000232497"/>
    </source>
</evidence>
<reference evidence="2 3" key="1">
    <citation type="journal article" date="2007" name="Arch. Virol.">
        <title>Identification, detection and transmission of a new vitivirus from Mentha.</title>
        <authorList>
            <person name="Tzanetakis I.E."/>
            <person name="Postman J.D."/>
            <person name="Martin R.R."/>
        </authorList>
    </citation>
    <scope>NUCLEOTIDE SEQUENCE [LARGE SCALE GENOMIC DNA]</scope>
    <source>
        <strain evidence="2">NCGR MEN 454.004</strain>
    </source>
</reference>
<sequence>MDDPSLLSGRSTYAKRRRKNRLNVCRCGAIMHNNDNCRSKVGSLVKMNRLEFVQKGRVVIEDETTSGALPGLVASTYHWIKFNIPEKVNKGANAPRHPSRSPEETPEYYVW</sequence>
<protein>
    <submittedName>
        <fullName evidence="2">RNA binding protein</fullName>
    </submittedName>
</protein>
<dbReference type="EMBL" id="AY913795">
    <property type="protein sequence ID" value="AAX07263.1"/>
    <property type="molecule type" value="Genomic_RNA"/>
</dbReference>
<dbReference type="RefSeq" id="YP_009664765.1">
    <property type="nucleotide sequence ID" value="NC_043088.1"/>
</dbReference>
<feature type="region of interest" description="Disordered" evidence="1">
    <location>
        <begin position="89"/>
        <end position="111"/>
    </location>
</feature>
<name>Q52V11_9VIRU</name>
<accession>Q52V11</accession>
<dbReference type="Proteomes" id="UP000232497">
    <property type="component" value="Segment"/>
</dbReference>
<dbReference type="KEGG" id="vg:40524853"/>
<proteinExistence type="predicted"/>
<evidence type="ECO:0000256" key="1">
    <source>
        <dbReference type="SAM" id="MobiDB-lite"/>
    </source>
</evidence>
<keyword evidence="3" id="KW-1185">Reference proteome</keyword>
<dbReference type="GeneID" id="40524853"/>
<evidence type="ECO:0000313" key="2">
    <source>
        <dbReference type="EMBL" id="AAX07263.1"/>
    </source>
</evidence>